<dbReference type="EMBL" id="CM031813">
    <property type="protein sequence ID" value="KAG6655565.1"/>
    <property type="molecule type" value="Genomic_DNA"/>
</dbReference>
<name>A0A8T1QMC4_CARIL</name>
<organism evidence="1 2">
    <name type="scientific">Carya illinoinensis</name>
    <name type="common">Pecan</name>
    <dbReference type="NCBI Taxonomy" id="32201"/>
    <lineage>
        <taxon>Eukaryota</taxon>
        <taxon>Viridiplantae</taxon>
        <taxon>Streptophyta</taxon>
        <taxon>Embryophyta</taxon>
        <taxon>Tracheophyta</taxon>
        <taxon>Spermatophyta</taxon>
        <taxon>Magnoliopsida</taxon>
        <taxon>eudicotyledons</taxon>
        <taxon>Gunneridae</taxon>
        <taxon>Pentapetalae</taxon>
        <taxon>rosids</taxon>
        <taxon>fabids</taxon>
        <taxon>Fagales</taxon>
        <taxon>Juglandaceae</taxon>
        <taxon>Carya</taxon>
    </lineage>
</organism>
<evidence type="ECO:0000313" key="2">
    <source>
        <dbReference type="Proteomes" id="UP000811609"/>
    </source>
</evidence>
<keyword evidence="2" id="KW-1185">Reference proteome</keyword>
<comment type="caution">
    <text evidence="1">The sequence shown here is derived from an EMBL/GenBank/DDBJ whole genome shotgun (WGS) entry which is preliminary data.</text>
</comment>
<reference evidence="1" key="1">
    <citation type="submission" date="2020-12" db="EMBL/GenBank/DDBJ databases">
        <title>WGS assembly of Carya illinoinensis cv. Pawnee.</title>
        <authorList>
            <person name="Platts A."/>
            <person name="Shu S."/>
            <person name="Wright S."/>
            <person name="Barry K."/>
            <person name="Edger P."/>
            <person name="Pires J.C."/>
            <person name="Schmutz J."/>
        </authorList>
    </citation>
    <scope>NUCLEOTIDE SEQUENCE</scope>
    <source>
        <tissue evidence="1">Leaf</tissue>
    </source>
</reference>
<dbReference type="Proteomes" id="UP000811609">
    <property type="component" value="Chromosome 5"/>
</dbReference>
<sequence length="94" mass="10767">MYFLTLKVTFMLKVKVKQNESIARSTSFTNQKVASNKGDLSTKEGEKRIPLVMTMGKEEERDQGRALFPQFKDNNFSEMEDVKVCTCIMFSQAS</sequence>
<accession>A0A8T1QMC4</accession>
<evidence type="ECO:0000313" key="1">
    <source>
        <dbReference type="EMBL" id="KAG6655565.1"/>
    </source>
</evidence>
<dbReference type="AlphaFoldDB" id="A0A8T1QMC4"/>
<gene>
    <name evidence="1" type="ORF">CIPAW_05G226100</name>
</gene>
<proteinExistence type="predicted"/>
<protein>
    <submittedName>
        <fullName evidence="1">Uncharacterized protein</fullName>
    </submittedName>
</protein>